<evidence type="ECO:0008006" key="4">
    <source>
        <dbReference type="Google" id="ProtNLM"/>
    </source>
</evidence>
<feature type="region of interest" description="Disordered" evidence="1">
    <location>
        <begin position="240"/>
        <end position="300"/>
    </location>
</feature>
<evidence type="ECO:0000256" key="1">
    <source>
        <dbReference type="SAM" id="MobiDB-lite"/>
    </source>
</evidence>
<evidence type="ECO:0000313" key="2">
    <source>
        <dbReference type="EnsemblPlants" id="Bo3g013520.1"/>
    </source>
</evidence>
<feature type="compositionally biased region" description="Basic and acidic residues" evidence="1">
    <location>
        <begin position="260"/>
        <end position="269"/>
    </location>
</feature>
<proteinExistence type="predicted"/>
<reference evidence="2" key="2">
    <citation type="submission" date="2015-03" db="UniProtKB">
        <authorList>
            <consortium name="EnsemblPlants"/>
        </authorList>
    </citation>
    <scope>IDENTIFICATION</scope>
</reference>
<name>A0A0D3B1X0_BRAOL</name>
<dbReference type="AlphaFoldDB" id="A0A0D3B1X0"/>
<keyword evidence="3" id="KW-1185">Reference proteome</keyword>
<accession>A0A0D3B1X0</accession>
<dbReference type="EnsemblPlants" id="Bo3g013520.1">
    <property type="protein sequence ID" value="Bo3g013520.1"/>
    <property type="gene ID" value="Bo3g013520"/>
</dbReference>
<protein>
    <recommendedName>
        <fullName evidence="4">MULE transposase domain-containing protein</fullName>
    </recommendedName>
</protein>
<reference evidence="2 3" key="1">
    <citation type="journal article" date="2014" name="Genome Biol.">
        <title>Transcriptome and methylome profiling reveals relics of genome dominance in the mesopolyploid Brassica oleracea.</title>
        <authorList>
            <person name="Parkin I.A."/>
            <person name="Koh C."/>
            <person name="Tang H."/>
            <person name="Robinson S.J."/>
            <person name="Kagale S."/>
            <person name="Clarke W.E."/>
            <person name="Town C.D."/>
            <person name="Nixon J."/>
            <person name="Krishnakumar V."/>
            <person name="Bidwell S.L."/>
            <person name="Denoeud F."/>
            <person name="Belcram H."/>
            <person name="Links M.G."/>
            <person name="Just J."/>
            <person name="Clarke C."/>
            <person name="Bender T."/>
            <person name="Huebert T."/>
            <person name="Mason A.S."/>
            <person name="Pires J.C."/>
            <person name="Barker G."/>
            <person name="Moore J."/>
            <person name="Walley P.G."/>
            <person name="Manoli S."/>
            <person name="Batley J."/>
            <person name="Edwards D."/>
            <person name="Nelson M.N."/>
            <person name="Wang X."/>
            <person name="Paterson A.H."/>
            <person name="King G."/>
            <person name="Bancroft I."/>
            <person name="Chalhoub B."/>
            <person name="Sharpe A.G."/>
        </authorList>
    </citation>
    <scope>NUCLEOTIDE SEQUENCE</scope>
    <source>
        <strain evidence="2 3">cv. TO1000</strain>
    </source>
</reference>
<dbReference type="OMA" id="FTIAEFN"/>
<evidence type="ECO:0000313" key="3">
    <source>
        <dbReference type="Proteomes" id="UP000032141"/>
    </source>
</evidence>
<feature type="region of interest" description="Disordered" evidence="1">
    <location>
        <begin position="138"/>
        <end position="165"/>
    </location>
</feature>
<dbReference type="Gramene" id="Bo3g013520.1">
    <property type="protein sequence ID" value="Bo3g013520.1"/>
    <property type="gene ID" value="Bo3g013520"/>
</dbReference>
<dbReference type="Proteomes" id="UP000032141">
    <property type="component" value="Chromosome C3"/>
</dbReference>
<sequence length="416" mass="46366">MAADADNGALNTETNEVEIFPQDKVRILTGQWVRELDGRWIFDQKFEADHMWIQLKSGLPFEELVDMVKTRVGMETKNTSVKLSYQYPAWLEIDDGDGSTPQFISDDYEVEQFIQMRRKIEEVNLCVSIAQVVDVVGTQGKPDGGDDQHGTPGGCEDPIEEGGVGSYSEDAWHDFAMSDTPLTCPPLKETVGTMTIEEPGNTIPYYRGGITIREPSIIRLQSPRLRDTNKGKGIAVDQRGDIDCDEDDCEVPGRATRRSPAWEHEESSRNVRRQLFPPHVPEENNEQHGVSSEETEPETLPQELPVEQYNIWNRFQDALFEMLNDITGEPALFGRDAPPVYPTAHHAACTVHLWRNIKARFKSKRLAGMMGAAARAFTISEFNKSVLEIVKGVAADVVGGKATTRPPVAPPSKEAA</sequence>
<organism evidence="2 3">
    <name type="scientific">Brassica oleracea var. oleracea</name>
    <dbReference type="NCBI Taxonomy" id="109376"/>
    <lineage>
        <taxon>Eukaryota</taxon>
        <taxon>Viridiplantae</taxon>
        <taxon>Streptophyta</taxon>
        <taxon>Embryophyta</taxon>
        <taxon>Tracheophyta</taxon>
        <taxon>Spermatophyta</taxon>
        <taxon>Magnoliopsida</taxon>
        <taxon>eudicotyledons</taxon>
        <taxon>Gunneridae</taxon>
        <taxon>Pentapetalae</taxon>
        <taxon>rosids</taxon>
        <taxon>malvids</taxon>
        <taxon>Brassicales</taxon>
        <taxon>Brassicaceae</taxon>
        <taxon>Brassiceae</taxon>
        <taxon>Brassica</taxon>
    </lineage>
</organism>
<dbReference type="HOGENOM" id="CLU_037566_0_0_1"/>